<dbReference type="PROSITE" id="PS51704">
    <property type="entry name" value="GP_PDE"/>
    <property type="match status" value="1"/>
</dbReference>
<dbReference type="EMBL" id="JACJIA010000002">
    <property type="protein sequence ID" value="MBA8950167.1"/>
    <property type="molecule type" value="Genomic_DNA"/>
</dbReference>
<dbReference type="Gene3D" id="3.20.20.190">
    <property type="entry name" value="Phosphatidylinositol (PI) phosphodiesterase"/>
    <property type="match status" value="1"/>
</dbReference>
<keyword evidence="3" id="KW-1185">Reference proteome</keyword>
<dbReference type="AlphaFoldDB" id="A0A7W3LL61"/>
<accession>A0A7W3LL61</accession>
<dbReference type="GO" id="GO:0008889">
    <property type="term" value="F:glycerophosphodiester phosphodiesterase activity"/>
    <property type="evidence" value="ECO:0007669"/>
    <property type="project" value="UniProtKB-EC"/>
</dbReference>
<reference evidence="2 3" key="1">
    <citation type="submission" date="2020-08" db="EMBL/GenBank/DDBJ databases">
        <title>Genomic Encyclopedia of Type Strains, Phase IV (KMG-IV): sequencing the most valuable type-strain genomes for metagenomic binning, comparative biology and taxonomic classification.</title>
        <authorList>
            <person name="Goeker M."/>
        </authorList>
    </citation>
    <scope>NUCLEOTIDE SEQUENCE [LARGE SCALE GENOMIC DNA]</scope>
    <source>
        <strain evidence="2 3">DSM 44197</strain>
    </source>
</reference>
<dbReference type="Proteomes" id="UP000572680">
    <property type="component" value="Unassembled WGS sequence"/>
</dbReference>
<comment type="caution">
    <text evidence="2">The sequence shown here is derived from an EMBL/GenBank/DDBJ whole genome shotgun (WGS) entry which is preliminary data.</text>
</comment>
<evidence type="ECO:0000259" key="1">
    <source>
        <dbReference type="PROSITE" id="PS51704"/>
    </source>
</evidence>
<dbReference type="EC" id="3.1.4.46" evidence="2"/>
<proteinExistence type="predicted"/>
<dbReference type="InterPro" id="IPR017946">
    <property type="entry name" value="PLC-like_Pdiesterase_TIM-brl"/>
</dbReference>
<keyword evidence="2" id="KW-0378">Hydrolase</keyword>
<evidence type="ECO:0000313" key="2">
    <source>
        <dbReference type="EMBL" id="MBA8950167.1"/>
    </source>
</evidence>
<organism evidence="2 3">
    <name type="scientific">Actinomadura namibiensis</name>
    <dbReference type="NCBI Taxonomy" id="182080"/>
    <lineage>
        <taxon>Bacteria</taxon>
        <taxon>Bacillati</taxon>
        <taxon>Actinomycetota</taxon>
        <taxon>Actinomycetes</taxon>
        <taxon>Streptosporangiales</taxon>
        <taxon>Thermomonosporaceae</taxon>
        <taxon>Actinomadura</taxon>
    </lineage>
</organism>
<protein>
    <submittedName>
        <fullName evidence="2">Glycerophosphoryl diester phosphodiesterase</fullName>
        <ecNumber evidence="2">3.1.4.46</ecNumber>
    </submittedName>
</protein>
<dbReference type="InterPro" id="IPR030395">
    <property type="entry name" value="GP_PDE_dom"/>
</dbReference>
<gene>
    <name evidence="2" type="ORF">HNR61_001780</name>
</gene>
<dbReference type="Pfam" id="PF03009">
    <property type="entry name" value="GDPD"/>
    <property type="match status" value="1"/>
</dbReference>
<name>A0A7W3LL61_ACTNM</name>
<dbReference type="PANTHER" id="PTHR46211">
    <property type="entry name" value="GLYCEROPHOSPHORYL DIESTER PHOSPHODIESTERASE"/>
    <property type="match status" value="1"/>
</dbReference>
<sequence length="308" mass="32437">MNLIGGSVEIHGHRGARGLRPENTLPGFAHALALGVDAVEFDVGFTADGVPVVNHDQVLSPVNAADTGPAEPGDPAFPYVGRAIRELTLAQFRTLDMGVRRPPDDEDPFVLTQLPLPGTRPPTLDEACALIGAAPGVRLAVELKTDPGWSGAEVERFTVAVAEVLAERGLAARGRVLAFDWRVLVAARRHAPDLGRVALVERKTLVPGTDWLAGLSPAEPANAALEIGATVLSPERHLTTPGFVAAARAVALPVAVWTVNEPAEMDRCVDRGVDAIVTDYPDRLRAVLAARGLPVPAPFRTPVPAPTA</sequence>
<dbReference type="PANTHER" id="PTHR46211:SF14">
    <property type="entry name" value="GLYCEROPHOSPHODIESTER PHOSPHODIESTERASE"/>
    <property type="match status" value="1"/>
</dbReference>
<evidence type="ECO:0000313" key="3">
    <source>
        <dbReference type="Proteomes" id="UP000572680"/>
    </source>
</evidence>
<feature type="domain" description="GP-PDE" evidence="1">
    <location>
        <begin position="8"/>
        <end position="288"/>
    </location>
</feature>
<dbReference type="SUPFAM" id="SSF51695">
    <property type="entry name" value="PLC-like phosphodiesterases"/>
    <property type="match status" value="1"/>
</dbReference>
<dbReference type="GO" id="GO:0006629">
    <property type="term" value="P:lipid metabolic process"/>
    <property type="evidence" value="ECO:0007669"/>
    <property type="project" value="InterPro"/>
</dbReference>
<dbReference type="RefSeq" id="WP_182842632.1">
    <property type="nucleotide sequence ID" value="NZ_BAAALP010000037.1"/>
</dbReference>